<comment type="caution">
    <text evidence="2">The sequence shown here is derived from an EMBL/GenBank/DDBJ whole genome shotgun (WGS) entry which is preliminary data.</text>
</comment>
<name>A0A821HJJ4_9BILA</name>
<accession>A0A821HJJ4</accession>
<reference evidence="2" key="1">
    <citation type="submission" date="2021-02" db="EMBL/GenBank/DDBJ databases">
        <authorList>
            <person name="Nowell W R."/>
        </authorList>
    </citation>
    <scope>NUCLEOTIDE SEQUENCE</scope>
</reference>
<evidence type="ECO:0000313" key="2">
    <source>
        <dbReference type="EMBL" id="CAF4689023.1"/>
    </source>
</evidence>
<dbReference type="AlphaFoldDB" id="A0A821HJJ4"/>
<feature type="region of interest" description="Disordered" evidence="1">
    <location>
        <begin position="1"/>
        <end position="40"/>
    </location>
</feature>
<evidence type="ECO:0000256" key="1">
    <source>
        <dbReference type="SAM" id="MobiDB-lite"/>
    </source>
</evidence>
<dbReference type="EMBL" id="CAJOBG010097354">
    <property type="protein sequence ID" value="CAF4689023.1"/>
    <property type="molecule type" value="Genomic_DNA"/>
</dbReference>
<feature type="compositionally biased region" description="Polar residues" evidence="1">
    <location>
        <begin position="21"/>
        <end position="40"/>
    </location>
</feature>
<dbReference type="Proteomes" id="UP000663866">
    <property type="component" value="Unassembled WGS sequence"/>
</dbReference>
<sequence>MGNNAFRNDGPFLEQFRKPQGQPSTLIPSDAKNLNSNTQQ</sequence>
<organism evidence="2 3">
    <name type="scientific">Rotaria magnacalcarata</name>
    <dbReference type="NCBI Taxonomy" id="392030"/>
    <lineage>
        <taxon>Eukaryota</taxon>
        <taxon>Metazoa</taxon>
        <taxon>Spiralia</taxon>
        <taxon>Gnathifera</taxon>
        <taxon>Rotifera</taxon>
        <taxon>Eurotatoria</taxon>
        <taxon>Bdelloidea</taxon>
        <taxon>Philodinida</taxon>
        <taxon>Philodinidae</taxon>
        <taxon>Rotaria</taxon>
    </lineage>
</organism>
<evidence type="ECO:0000313" key="3">
    <source>
        <dbReference type="Proteomes" id="UP000663866"/>
    </source>
</evidence>
<keyword evidence="3" id="KW-1185">Reference proteome</keyword>
<feature type="non-terminal residue" evidence="2">
    <location>
        <position position="40"/>
    </location>
</feature>
<protein>
    <submittedName>
        <fullName evidence="2">Uncharacterized protein</fullName>
    </submittedName>
</protein>
<proteinExistence type="predicted"/>
<gene>
    <name evidence="2" type="ORF">OVN521_LOCUS47994</name>
</gene>